<keyword evidence="1" id="KW-0285">Flavoprotein</keyword>
<dbReference type="RefSeq" id="XP_041222127.1">
    <property type="nucleotide sequence ID" value="XM_041370425.1"/>
</dbReference>
<dbReference type="SUPFAM" id="SSF51905">
    <property type="entry name" value="FAD/NAD(P)-binding domain"/>
    <property type="match status" value="1"/>
</dbReference>
<proteinExistence type="predicted"/>
<protein>
    <recommendedName>
        <fullName evidence="5">FAD-binding domain-containing protein</fullName>
    </recommendedName>
</protein>
<dbReference type="Pfam" id="PF01494">
    <property type="entry name" value="FAD_binding_3"/>
    <property type="match status" value="1"/>
</dbReference>
<dbReference type="InterPro" id="IPR002938">
    <property type="entry name" value="FAD-bd"/>
</dbReference>
<evidence type="ECO:0000256" key="2">
    <source>
        <dbReference type="ARBA" id="ARBA00022827"/>
    </source>
</evidence>
<reference evidence="6" key="1">
    <citation type="journal article" date="2020" name="New Phytol.">
        <title>Comparative genomics reveals dynamic genome evolution in host specialist ectomycorrhizal fungi.</title>
        <authorList>
            <person name="Lofgren L.A."/>
            <person name="Nguyen N.H."/>
            <person name="Vilgalys R."/>
            <person name="Ruytinx J."/>
            <person name="Liao H.L."/>
            <person name="Branco S."/>
            <person name="Kuo A."/>
            <person name="LaButti K."/>
            <person name="Lipzen A."/>
            <person name="Andreopoulos W."/>
            <person name="Pangilinan J."/>
            <person name="Riley R."/>
            <person name="Hundley H."/>
            <person name="Na H."/>
            <person name="Barry K."/>
            <person name="Grigoriev I.V."/>
            <person name="Stajich J.E."/>
            <person name="Kennedy P.G."/>
        </authorList>
    </citation>
    <scope>NUCLEOTIDE SEQUENCE</scope>
    <source>
        <strain evidence="6">FC203</strain>
    </source>
</reference>
<dbReference type="InterPro" id="IPR013320">
    <property type="entry name" value="ConA-like_dom_sf"/>
</dbReference>
<dbReference type="GO" id="GO:0016491">
    <property type="term" value="F:oxidoreductase activity"/>
    <property type="evidence" value="ECO:0007669"/>
    <property type="project" value="UniProtKB-KW"/>
</dbReference>
<keyword evidence="2" id="KW-0274">FAD</keyword>
<evidence type="ECO:0000259" key="5">
    <source>
        <dbReference type="Pfam" id="PF01494"/>
    </source>
</evidence>
<keyword evidence="7" id="KW-1185">Reference proteome</keyword>
<dbReference type="Pfam" id="PF18759">
    <property type="entry name" value="Plavaka"/>
    <property type="match status" value="1"/>
</dbReference>
<evidence type="ECO:0000313" key="6">
    <source>
        <dbReference type="EMBL" id="KAG1896551.1"/>
    </source>
</evidence>
<evidence type="ECO:0000313" key="7">
    <source>
        <dbReference type="Proteomes" id="UP001195769"/>
    </source>
</evidence>
<evidence type="ECO:0000256" key="1">
    <source>
        <dbReference type="ARBA" id="ARBA00022630"/>
    </source>
</evidence>
<dbReference type="GeneID" id="64664723"/>
<feature type="region of interest" description="Disordered" evidence="4">
    <location>
        <begin position="1773"/>
        <end position="1848"/>
    </location>
</feature>
<name>A0AAD4DZR4_9AGAM</name>
<gene>
    <name evidence="6" type="ORF">F5891DRAFT_1280580</name>
</gene>
<dbReference type="Gene3D" id="3.50.50.60">
    <property type="entry name" value="FAD/NAD(P)-binding domain"/>
    <property type="match status" value="1"/>
</dbReference>
<evidence type="ECO:0000256" key="3">
    <source>
        <dbReference type="ARBA" id="ARBA00023002"/>
    </source>
</evidence>
<dbReference type="InterPro" id="IPR043136">
    <property type="entry name" value="B30.2/SPRY_sf"/>
</dbReference>
<dbReference type="GO" id="GO:0071949">
    <property type="term" value="F:FAD binding"/>
    <property type="evidence" value="ECO:0007669"/>
    <property type="project" value="InterPro"/>
</dbReference>
<comment type="caution">
    <text evidence="6">The sequence shown here is derived from an EMBL/GenBank/DDBJ whole genome shotgun (WGS) entry which is preliminary data.</text>
</comment>
<dbReference type="EMBL" id="JABBWK010000054">
    <property type="protein sequence ID" value="KAG1896551.1"/>
    <property type="molecule type" value="Genomic_DNA"/>
</dbReference>
<feature type="domain" description="FAD-binding" evidence="5">
    <location>
        <begin position="434"/>
        <end position="592"/>
    </location>
</feature>
<dbReference type="InterPro" id="IPR036188">
    <property type="entry name" value="FAD/NAD-bd_sf"/>
</dbReference>
<accession>A0AAD4DZR4</accession>
<dbReference type="Gene3D" id="2.60.120.920">
    <property type="match status" value="1"/>
</dbReference>
<dbReference type="SUPFAM" id="SSF49899">
    <property type="entry name" value="Concanavalin A-like lectins/glucanases"/>
    <property type="match status" value="1"/>
</dbReference>
<organism evidence="6 7">
    <name type="scientific">Suillus fuscotomentosus</name>
    <dbReference type="NCBI Taxonomy" id="1912939"/>
    <lineage>
        <taxon>Eukaryota</taxon>
        <taxon>Fungi</taxon>
        <taxon>Dikarya</taxon>
        <taxon>Basidiomycota</taxon>
        <taxon>Agaricomycotina</taxon>
        <taxon>Agaricomycetes</taxon>
        <taxon>Agaricomycetidae</taxon>
        <taxon>Boletales</taxon>
        <taxon>Suillineae</taxon>
        <taxon>Suillaceae</taxon>
        <taxon>Suillus</taxon>
    </lineage>
</organism>
<evidence type="ECO:0000256" key="4">
    <source>
        <dbReference type="SAM" id="MobiDB-lite"/>
    </source>
</evidence>
<dbReference type="Gene3D" id="3.30.70.2450">
    <property type="match status" value="1"/>
</dbReference>
<keyword evidence="3" id="KW-0560">Oxidoreductase</keyword>
<feature type="compositionally biased region" description="Acidic residues" evidence="4">
    <location>
        <begin position="1774"/>
        <end position="1848"/>
    </location>
</feature>
<dbReference type="InterPro" id="IPR041078">
    <property type="entry name" value="Plavaka"/>
</dbReference>
<dbReference type="Proteomes" id="UP001195769">
    <property type="component" value="Unassembled WGS sequence"/>
</dbReference>
<sequence>MSSSPVISAPPPVGVSSPVHFEKVLGVPADIFAKQSIQDHDDAPHVTKRPYYDNDHSRIMGPINPNQSSFEESCSGGQRCATQSLPKGLPPPYQLGGHVPTALEHRFMTKNLLKCNEVDLSLVDVHQGKEIFKESMKAMPDDTRLRALAAAWELESAEKHAVLLQAIFKNYAKQYAESMIEASYFERVLVKRSLQQLEDDADFTVTMYSHDFAAYQVADLQLDYLEEICAERKLPLEDDDSEDAEDHLKARHGIVLRDSDGPTDMSREELIDGEGGFEGVESRWLESVSENEKGVSAWSFEPDYETINSPLVHACMEITFLPDPASASRVQSNLPLPKLNEVYYWEIKMFDLPETTTVAVGLATKPYPPFRLPGLNPFSVAYHSNGGKCYNYPFTASPFGPLLKGDVPGIDYCPRPKTSELYNEFYSSSRTSRTGPAGLVVALTLLLNGIPVRIIDKDPNPRIGQRGPGIWKSTKPVLTIRSYKHGTMEFATESLVTWHVEPTPTIPFHIPKLIGQQLLDVILRRHLEKFSCSVEMGTELRSFEQSGEGITTVLAKNGILETFDTKWMVGADGAKGVVRIQLGLTFLGETRDDIRMVMGDIRLHGVGLDRAYWHRFGTIKRGPLMFNSLTDEIGVPAVLWIFFGYSILGTGTLVLPFYLRSLVGTRCDPRRGADGAAPFSALLLAQYGEEYMRIASDDDIIAQELDTFDVAMSTEDACDITAVPEHGQNDLADSGQHPSQRTSRPALRNFVDILPADEDINLSDSPGDYPSRVTETHNSPPRRILRVLLTLRDSLQTAFNVIGLCRQYPRCPSFEPDNYVPSTLLADSCPMTIGTDIQGPDSSSRVSVPPHPFSNMTVYRLMTWMNSGSHQKSEAEITRLVKDVIQARDFNPKDLDGFSVKRSLRALDNNGKKGPVIFPDDWLEKDVALDIPSKSKDDQARSLNISGFHYRPLISVICSAFADIQASAFHLFPFKRLWKDPLDGHQERVFDELYTSDSWLEAQEDLYKQPKEPGCSLERVIAGLMFFSDATHLATFGTAKAWPLYLYFGNLTKYARSAPKSGACHLVGFLPSLPDNIKDVFSSLPRISKSGMAALHAHCWRDLFHACWKHLLDAEFLHAYRHGIVLRCPDGIFRRVFPRIFTYSADYPEKVLIATIKDMGACPCPCCLMPKVSFDFLGLWKDMQDRVTTLRTYCLERIIQARGFIYGGNTVNGSKVQATVGGGSWVPTVNAFVERLAPLGFDAFRMLVVDFMHECELGTWKVLFTHLIRLLYALPGGDRLVASLDYRFRHIPSYGNGVIRKFSDNTSEMKRLAARDFEDILQCAMPVFEGLFPAEHDAIVQLLLYRFAQWHALAKLRMHSDATLSVLERTFQRLSRQLRKFRDFTCAAFSTVELPKERAACEGSSSDNAGAGSGGRKVKKFNLNTYKFHAMGDYLRSIRLFGTIDSFTSQIGELAHRALKAFYPLTNKLDTPAELAKHERRRRILRRVAEAERSPCALEQQPVNLPAGINMKDHHYIPMLSRNNPIDIFHFLRDHDNDPAVAVFIPELKDHVLYRLRNLDVTYCDHTFSDDEHNSVIISDNRLYSVQTMQVHYTTYDIRREYDTVNIRTHPNVMVLSGETRPRHPYWYAHVLGIYHMDVWLNSEGPIKRRQIELLYVRWLAPLTNHPSGMSCARLPKIAFVEESDRDAFGFLDPGQVIRSAHLIPAFSSNRGTTSLCYGKSFGRQFGELDDWEGYYVGIFVDRDMFVRYTHYGIGHPTVLREITRDCAKVELADTPESEEDNDDDDLESEIQPEGDDGGEEEGYDSEEEDEDMDAQENDGEMEDGEDENENGNEYEYEYEEDRDSLSF</sequence>